<dbReference type="EMBL" id="MAQB02000001">
    <property type="protein sequence ID" value="OFJ47682.1"/>
    <property type="molecule type" value="Genomic_DNA"/>
</dbReference>
<sequence length="160" mass="17965">MAITTPLMDEILQHFARVFPMPGRIDGREDYLALVKAWADQLEPHSDEQVKEACHRLMGKLKRFPYPSDVRDELAPARAESTTVVSLSVEVDTSLIDAVLLKVEQLRTATKILTAPEKSSPEVLAELQEGNRAVKALLDVIQKHIKWAQCRDSQSLSQFS</sequence>
<reference evidence="1 3" key="1">
    <citation type="submission" date="2016-10" db="EMBL/GenBank/DDBJ databases">
        <title>Updated version of Genome Assembly of Janthinobacterium lividum ERGS5:01.</title>
        <authorList>
            <person name="Kumar R."/>
            <person name="Acharya V."/>
            <person name="Singh D."/>
        </authorList>
    </citation>
    <scope>NUCLEOTIDE SEQUENCE [LARGE SCALE GENOMIC DNA]</scope>
    <source>
        <strain evidence="1 3">ERGS5:01</strain>
    </source>
</reference>
<proteinExistence type="predicted"/>
<dbReference type="EMBL" id="MAQB02000001">
    <property type="protein sequence ID" value="OFJ47862.1"/>
    <property type="molecule type" value="Genomic_DNA"/>
</dbReference>
<dbReference type="Proteomes" id="UP000092634">
    <property type="component" value="Unassembled WGS sequence"/>
</dbReference>
<gene>
    <name evidence="1" type="ORF">BA896_000310</name>
    <name evidence="2" type="ORF">BA896_001455</name>
</gene>
<dbReference type="AlphaFoldDB" id="A0A1E8PMY2"/>
<accession>A0A1E8PMY2</accession>
<organism evidence="1 3">
    <name type="scientific">Janthinobacterium lividum</name>
    <dbReference type="NCBI Taxonomy" id="29581"/>
    <lineage>
        <taxon>Bacteria</taxon>
        <taxon>Pseudomonadati</taxon>
        <taxon>Pseudomonadota</taxon>
        <taxon>Betaproteobacteria</taxon>
        <taxon>Burkholderiales</taxon>
        <taxon>Oxalobacteraceae</taxon>
        <taxon>Janthinobacterium</taxon>
    </lineage>
</organism>
<protein>
    <submittedName>
        <fullName evidence="1">Uncharacterized protein</fullName>
    </submittedName>
</protein>
<evidence type="ECO:0000313" key="2">
    <source>
        <dbReference type="EMBL" id="OFJ47862.1"/>
    </source>
</evidence>
<evidence type="ECO:0000313" key="3">
    <source>
        <dbReference type="Proteomes" id="UP000092634"/>
    </source>
</evidence>
<name>A0A1E8PMY2_9BURK</name>
<comment type="caution">
    <text evidence="1">The sequence shown here is derived from an EMBL/GenBank/DDBJ whole genome shotgun (WGS) entry which is preliminary data.</text>
</comment>
<evidence type="ECO:0000313" key="1">
    <source>
        <dbReference type="EMBL" id="OFJ47682.1"/>
    </source>
</evidence>